<dbReference type="Gene3D" id="1.10.472.10">
    <property type="entry name" value="Cyclin-like"/>
    <property type="match status" value="2"/>
</dbReference>
<feature type="domain" description="TFIIB-type" evidence="6">
    <location>
        <begin position="2"/>
        <end position="35"/>
    </location>
</feature>
<evidence type="ECO:0000256" key="1">
    <source>
        <dbReference type="ARBA" id="ARBA00022737"/>
    </source>
</evidence>
<dbReference type="Proteomes" id="UP001190700">
    <property type="component" value="Unassembled WGS sequence"/>
</dbReference>
<evidence type="ECO:0000313" key="9">
    <source>
        <dbReference type="Proteomes" id="UP001190700"/>
    </source>
</evidence>
<keyword evidence="5" id="KW-0479">Metal-binding</keyword>
<keyword evidence="2" id="KW-0805">Transcription regulation</keyword>
<dbReference type="Gene3D" id="2.20.25.10">
    <property type="match status" value="1"/>
</dbReference>
<dbReference type="EMBL" id="LGRX02026776">
    <property type="protein sequence ID" value="KAK3250338.1"/>
    <property type="molecule type" value="Genomic_DNA"/>
</dbReference>
<evidence type="ECO:0000313" key="7">
    <source>
        <dbReference type="EMBL" id="KAK3250338.1"/>
    </source>
</evidence>
<evidence type="ECO:0000259" key="6">
    <source>
        <dbReference type="PROSITE" id="PS51134"/>
    </source>
</evidence>
<dbReference type="GO" id="GO:0017025">
    <property type="term" value="F:TBP-class protein binding"/>
    <property type="evidence" value="ECO:0007669"/>
    <property type="project" value="InterPro"/>
</dbReference>
<name>A0AAE0L7S3_9CHLO</name>
<dbReference type="Pfam" id="PF08271">
    <property type="entry name" value="Zn_Ribbon_TF"/>
    <property type="match status" value="1"/>
</dbReference>
<dbReference type="CDD" id="cd00043">
    <property type="entry name" value="CYCLIN_SF"/>
    <property type="match status" value="1"/>
</dbReference>
<dbReference type="InterPro" id="IPR013150">
    <property type="entry name" value="TFIIB_cyclin"/>
</dbReference>
<dbReference type="PANTHER" id="PTHR11618">
    <property type="entry name" value="TRANSCRIPTION INITIATION FACTOR IIB-RELATED"/>
    <property type="match status" value="1"/>
</dbReference>
<dbReference type="InterPro" id="IPR013137">
    <property type="entry name" value="Znf_TFIIB"/>
</dbReference>
<accession>A0AAE0L7S3</accession>
<dbReference type="SUPFAM" id="SSF57783">
    <property type="entry name" value="Zinc beta-ribbon"/>
    <property type="match status" value="1"/>
</dbReference>
<dbReference type="GO" id="GO:0070897">
    <property type="term" value="P:transcription preinitiation complex assembly"/>
    <property type="evidence" value="ECO:0007669"/>
    <property type="project" value="InterPro"/>
</dbReference>
<proteinExistence type="predicted"/>
<evidence type="ECO:0000256" key="4">
    <source>
        <dbReference type="ARBA" id="ARBA00031706"/>
    </source>
</evidence>
<dbReference type="PANTHER" id="PTHR11618:SF13">
    <property type="entry name" value="TRANSCRIPTION INITIATION FACTOR IIB"/>
    <property type="match status" value="1"/>
</dbReference>
<dbReference type="Pfam" id="PF00382">
    <property type="entry name" value="TFIIB"/>
    <property type="match status" value="1"/>
</dbReference>
<dbReference type="GO" id="GO:0008270">
    <property type="term" value="F:zinc ion binding"/>
    <property type="evidence" value="ECO:0007669"/>
    <property type="project" value="UniProtKB-KW"/>
</dbReference>
<evidence type="ECO:0000256" key="2">
    <source>
        <dbReference type="ARBA" id="ARBA00023015"/>
    </source>
</evidence>
<protein>
    <recommendedName>
        <fullName evidence="4">General transcription factor TFIIB</fullName>
    </recommendedName>
</protein>
<evidence type="ECO:0000256" key="5">
    <source>
        <dbReference type="PROSITE-ProRule" id="PRU00469"/>
    </source>
</evidence>
<keyword evidence="3" id="KW-0804">Transcription</keyword>
<comment type="caution">
    <text evidence="8">The sequence shown here is derived from an EMBL/GenBank/DDBJ whole genome shotgun (WGS) entry which is preliminary data.</text>
</comment>
<keyword evidence="9" id="KW-1185">Reference proteome</keyword>
<keyword evidence="1" id="KW-0677">Repeat</keyword>
<evidence type="ECO:0000256" key="3">
    <source>
        <dbReference type="ARBA" id="ARBA00023163"/>
    </source>
</evidence>
<dbReference type="InterPro" id="IPR036915">
    <property type="entry name" value="Cyclin-like_sf"/>
</dbReference>
<reference evidence="8 9" key="1">
    <citation type="journal article" date="2015" name="Genome Biol. Evol.">
        <title>Comparative Genomics of a Bacterivorous Green Alga Reveals Evolutionary Causalities and Consequences of Phago-Mixotrophic Mode of Nutrition.</title>
        <authorList>
            <person name="Burns J.A."/>
            <person name="Paasch A."/>
            <person name="Narechania A."/>
            <person name="Kim E."/>
        </authorList>
    </citation>
    <scope>NUCLEOTIDE SEQUENCE [LARGE SCALE GENOMIC DNA]</scope>
    <source>
        <strain evidence="8">PLY_AMNH</strain>
    </source>
</reference>
<dbReference type="GO" id="GO:0097550">
    <property type="term" value="C:transcription preinitiation complex"/>
    <property type="evidence" value="ECO:0007669"/>
    <property type="project" value="TreeGrafter"/>
</dbReference>
<dbReference type="PROSITE" id="PS51134">
    <property type="entry name" value="ZF_TFIIB"/>
    <property type="match status" value="1"/>
</dbReference>
<keyword evidence="5" id="KW-0863">Zinc-finger</keyword>
<dbReference type="SUPFAM" id="SSF47954">
    <property type="entry name" value="Cyclin-like"/>
    <property type="match status" value="2"/>
</dbReference>
<gene>
    <name evidence="8" type="ORF">CYMTET_16673</name>
    <name evidence="7" type="ORF">CYMTET_40278</name>
</gene>
<dbReference type="InterPro" id="IPR000812">
    <property type="entry name" value="TFIIB"/>
</dbReference>
<dbReference type="EMBL" id="LGRX02007364">
    <property type="protein sequence ID" value="KAK3275193.1"/>
    <property type="molecule type" value="Genomic_DNA"/>
</dbReference>
<sequence>MNSMVCADQGCGGSSFREDYVSGDYICTDCGLVVSEHIGFGCSWDEDTHLAGKLSTAGCSIQGKGSFPSQLAKLNESLVDSAEATFVEWERHIDLILGNVLEIPDVWRQTMKDLLSVLKKHHGTTGRAREATIAALLFAAARKHGTQSWSLKDCCELLGANNVAARNAALTLKNVLFEKDASSPNFMRSGYSNLKSIVVNVCSELSLTRDVVNTVVKVSQLIREDAILDGKKDVTVATTAVFCAMKALKIRPSLQVIAEKAGITKETLARASKMVMAKEQLWTQLLSLASSSFAGDGAAFQSAASSSSLENSAEACFPSHEQHFTPVWEPHVERRRRERAERRLSTA</sequence>
<keyword evidence="5" id="KW-0862">Zinc</keyword>
<dbReference type="PRINTS" id="PR00685">
    <property type="entry name" value="TIFACTORIIB"/>
</dbReference>
<organism evidence="8 9">
    <name type="scientific">Cymbomonas tetramitiformis</name>
    <dbReference type="NCBI Taxonomy" id="36881"/>
    <lineage>
        <taxon>Eukaryota</taxon>
        <taxon>Viridiplantae</taxon>
        <taxon>Chlorophyta</taxon>
        <taxon>Pyramimonadophyceae</taxon>
        <taxon>Pyramimonadales</taxon>
        <taxon>Pyramimonadaceae</taxon>
        <taxon>Cymbomonas</taxon>
    </lineage>
</organism>
<dbReference type="AlphaFoldDB" id="A0AAE0L7S3"/>
<reference evidence="8" key="2">
    <citation type="submission" date="2023-06" db="EMBL/GenBank/DDBJ databases">
        <title>Long-read-based genome assembly of the green algal bacterivore Cymbomonas tetramitiformis.</title>
        <authorList>
            <person name="Gyaltshen Y."/>
            <person name="Rozenberg A."/>
            <person name="Paasch A."/>
            <person name="Burns J.A."/>
            <person name="Warring S."/>
            <person name="Larson R."/>
            <person name="Maurer-Alcala X."/>
            <person name="Dacks J."/>
            <person name="Kim E."/>
        </authorList>
    </citation>
    <scope>NUCLEOTIDE SEQUENCE</scope>
    <source>
        <strain evidence="8">PLY_AMNH</strain>
    </source>
</reference>
<evidence type="ECO:0000313" key="8">
    <source>
        <dbReference type="EMBL" id="KAK3275193.1"/>
    </source>
</evidence>